<proteinExistence type="predicted"/>
<sequence>MSPQLYWRKFTRDGTADQNTLADDKFLTENFTDFFGTWLQEGENSKVVTCHDLVMKFWVADAGWFSRKKHPDWKWLRPFIRFLTVVKPSDSDYFDAGPDEWSLAIVGGSRPRDKYSFLQVASWDGRAFRFYQRDTFEEDTPAEHQAWNYFGHSQDAFGDSSYLGPFNGHVNGACIMKELHAPWIHWLGVETGSFKDALSADDIKEFQDLRWITQEGGDVLSAINTSPRVLEEAIKQGVNHWFDTRKSLDYLSSGKVKTNPSNIPRWVAHLFLTTTINIGCALSDGPTGKYILPSNHLYDSELLSAVSTNLMPKLSPILFDESDYKKAVKNLQLCILMPARDEDVADVVLPWHALGGDKREDPELKDLRFMKLQENSEGLSPFNILHPSYEDAIGVQEMQSIKKLPNPDHTVPASFIGLFSAQTFNAIMMVDFWNPIYSWKRGILMQYVPLETTFDGKEYDLDARFVEKVRNSPNAKLEDTPEYEFLRLLDTKLETHQKTIGAYFDAIQARIKNEPVAALEDYLTLAESRRRIYRPLPLDEFGPTMPFALKYPDVNVPMYLEMKPDATIRKIPSRGQTFLTKWTSTLSGLDPQILPSAESEPTQAPVAIDALPRPSRLAAPCQATASQGGS</sequence>
<protein>
    <submittedName>
        <fullName evidence="1">Uncharacterized protein</fullName>
    </submittedName>
</protein>
<dbReference type="EMBL" id="JAGTJS010000009">
    <property type="protein sequence ID" value="KAH7258574.1"/>
    <property type="molecule type" value="Genomic_DNA"/>
</dbReference>
<feature type="non-terminal residue" evidence="1">
    <location>
        <position position="630"/>
    </location>
</feature>
<accession>A0A9P9HJ57</accession>
<dbReference type="AlphaFoldDB" id="A0A9P9HJ57"/>
<organism evidence="1 2">
    <name type="scientific">Fusarium solani</name>
    <name type="common">Filamentous fungus</name>
    <dbReference type="NCBI Taxonomy" id="169388"/>
    <lineage>
        <taxon>Eukaryota</taxon>
        <taxon>Fungi</taxon>
        <taxon>Dikarya</taxon>
        <taxon>Ascomycota</taxon>
        <taxon>Pezizomycotina</taxon>
        <taxon>Sordariomycetes</taxon>
        <taxon>Hypocreomycetidae</taxon>
        <taxon>Hypocreales</taxon>
        <taxon>Nectriaceae</taxon>
        <taxon>Fusarium</taxon>
        <taxon>Fusarium solani species complex</taxon>
    </lineage>
</organism>
<gene>
    <name evidence="1" type="ORF">B0J15DRAFT_362970</name>
</gene>
<dbReference type="OrthoDB" id="6132182at2759"/>
<evidence type="ECO:0000313" key="2">
    <source>
        <dbReference type="Proteomes" id="UP000736672"/>
    </source>
</evidence>
<evidence type="ECO:0000313" key="1">
    <source>
        <dbReference type="EMBL" id="KAH7258574.1"/>
    </source>
</evidence>
<keyword evidence="2" id="KW-1185">Reference proteome</keyword>
<dbReference type="Proteomes" id="UP000736672">
    <property type="component" value="Unassembled WGS sequence"/>
</dbReference>
<comment type="caution">
    <text evidence="1">The sequence shown here is derived from an EMBL/GenBank/DDBJ whole genome shotgun (WGS) entry which is preliminary data.</text>
</comment>
<name>A0A9P9HJ57_FUSSL</name>
<reference evidence="1" key="1">
    <citation type="journal article" date="2021" name="Nat. Commun.">
        <title>Genetic determinants of endophytism in the Arabidopsis root mycobiome.</title>
        <authorList>
            <person name="Mesny F."/>
            <person name="Miyauchi S."/>
            <person name="Thiergart T."/>
            <person name="Pickel B."/>
            <person name="Atanasova L."/>
            <person name="Karlsson M."/>
            <person name="Huettel B."/>
            <person name="Barry K.W."/>
            <person name="Haridas S."/>
            <person name="Chen C."/>
            <person name="Bauer D."/>
            <person name="Andreopoulos W."/>
            <person name="Pangilinan J."/>
            <person name="LaButti K."/>
            <person name="Riley R."/>
            <person name="Lipzen A."/>
            <person name="Clum A."/>
            <person name="Drula E."/>
            <person name="Henrissat B."/>
            <person name="Kohler A."/>
            <person name="Grigoriev I.V."/>
            <person name="Martin F.M."/>
            <person name="Hacquard S."/>
        </authorList>
    </citation>
    <scope>NUCLEOTIDE SEQUENCE</scope>
    <source>
        <strain evidence="1">FSSC 5 MPI-SDFR-AT-0091</strain>
    </source>
</reference>